<sequence>MNRMPAVAGSFYPANADQLRQQVHAYLIRAHSGTRVPKALIAPHAGLVYSGAIAASAYARLEPAFDTINRVVLLGPSHRVAFKGLALTQADSYVTPLGAIPIDHTIEPILADLAYVGILEQAHTHEHSLELQLPFLQQQLASFSIIPIVVGDATPEQISTVLERLWGGPETLIVISSDLSHYHNYETAQKLDKATSIAIEKLQYERLDYESACGKVPISGLLKLARDKNLTVKTIDLRNSGDTGGDKRRVVGYGAYVID</sequence>
<organism evidence="3 4">
    <name type="scientific">Methylocucumis oryzae</name>
    <dbReference type="NCBI Taxonomy" id="1632867"/>
    <lineage>
        <taxon>Bacteria</taxon>
        <taxon>Pseudomonadati</taxon>
        <taxon>Pseudomonadota</taxon>
        <taxon>Gammaproteobacteria</taxon>
        <taxon>Methylococcales</taxon>
        <taxon>Methylococcaceae</taxon>
        <taxon>Methylocucumis</taxon>
    </lineage>
</organism>
<dbReference type="RefSeq" id="WP_045780666.1">
    <property type="nucleotide sequence ID" value="NZ_LAJX01000300.1"/>
</dbReference>
<evidence type="ECO:0000256" key="1">
    <source>
        <dbReference type="ARBA" id="ARBA00006315"/>
    </source>
</evidence>
<accession>A0A0F3IEE1</accession>
<dbReference type="Pfam" id="PF01875">
    <property type="entry name" value="Memo"/>
    <property type="match status" value="1"/>
</dbReference>
<dbReference type="EMBL" id="LAJX01000300">
    <property type="protein sequence ID" value="KJV05111.1"/>
    <property type="molecule type" value="Genomic_DNA"/>
</dbReference>
<gene>
    <name evidence="3" type="ORF">VZ94_20550</name>
</gene>
<protein>
    <recommendedName>
        <fullName evidence="2">MEMO1 family protein VZ94_20550</fullName>
    </recommendedName>
</protein>
<name>A0A0F3IEE1_9GAMM</name>
<dbReference type="Proteomes" id="UP000033684">
    <property type="component" value="Unassembled WGS sequence"/>
</dbReference>
<keyword evidence="3" id="KW-0223">Dioxygenase</keyword>
<dbReference type="PATRIC" id="fig|1632867.3.peg.3681"/>
<dbReference type="PANTHER" id="PTHR11060">
    <property type="entry name" value="PROTEIN MEMO1"/>
    <property type="match status" value="1"/>
</dbReference>
<proteinExistence type="inferred from homology"/>
<keyword evidence="4" id="KW-1185">Reference proteome</keyword>
<evidence type="ECO:0000313" key="3">
    <source>
        <dbReference type="EMBL" id="KJV05111.1"/>
    </source>
</evidence>
<evidence type="ECO:0000313" key="4">
    <source>
        <dbReference type="Proteomes" id="UP000033684"/>
    </source>
</evidence>
<comment type="similarity">
    <text evidence="1 2">Belongs to the MEMO1 family.</text>
</comment>
<dbReference type="GO" id="GO:0051213">
    <property type="term" value="F:dioxygenase activity"/>
    <property type="evidence" value="ECO:0007669"/>
    <property type="project" value="UniProtKB-KW"/>
</dbReference>
<evidence type="ECO:0000256" key="2">
    <source>
        <dbReference type="HAMAP-Rule" id="MF_00055"/>
    </source>
</evidence>
<dbReference type="HAMAP" id="MF_00055">
    <property type="entry name" value="MEMO1"/>
    <property type="match status" value="1"/>
</dbReference>
<reference evidence="4" key="1">
    <citation type="submission" date="2015-03" db="EMBL/GenBank/DDBJ databases">
        <title>Draft genome sequence of a novel methanotroph (Sn10-6) isolated from flooded ricefield rhizosphere in India.</title>
        <authorList>
            <person name="Pandit P.S."/>
            <person name="Pore S.D."/>
            <person name="Arora P."/>
            <person name="Kapse N.G."/>
            <person name="Dhakephalkar P.K."/>
            <person name="Rahalkar M.C."/>
        </authorList>
    </citation>
    <scope>NUCLEOTIDE SEQUENCE [LARGE SCALE GENOMIC DNA]</scope>
    <source>
        <strain evidence="4">Sn10-6</strain>
    </source>
</reference>
<dbReference type="Gene3D" id="3.40.830.10">
    <property type="entry name" value="LigB-like"/>
    <property type="match status" value="1"/>
</dbReference>
<dbReference type="OrthoDB" id="9782820at2"/>
<dbReference type="PANTHER" id="PTHR11060:SF0">
    <property type="entry name" value="PROTEIN MEMO1"/>
    <property type="match status" value="1"/>
</dbReference>
<dbReference type="AlphaFoldDB" id="A0A0F3IEE1"/>
<reference evidence="3 4" key="2">
    <citation type="journal article" date="2016" name="Microb. Ecol.">
        <title>Genome Characteristics of a Novel Type I Methanotroph (Sn10-6) Isolated from a Flooded Indian Rice Field.</title>
        <authorList>
            <person name="Rahalkar M.C."/>
            <person name="Pandit P.S."/>
            <person name="Dhakephalkar P.K."/>
            <person name="Pore S."/>
            <person name="Arora P."/>
            <person name="Kapse N."/>
        </authorList>
    </citation>
    <scope>NUCLEOTIDE SEQUENCE [LARGE SCALE GENOMIC DNA]</scope>
    <source>
        <strain evidence="3 4">Sn10-6</strain>
    </source>
</reference>
<keyword evidence="3" id="KW-0560">Oxidoreductase</keyword>
<dbReference type="NCBIfam" id="TIGR04336">
    <property type="entry name" value="AmmeMemoSam_B"/>
    <property type="match status" value="1"/>
</dbReference>
<comment type="caution">
    <text evidence="3">The sequence shown here is derived from an EMBL/GenBank/DDBJ whole genome shotgun (WGS) entry which is preliminary data.</text>
</comment>
<dbReference type="InterPro" id="IPR002737">
    <property type="entry name" value="MEMO1_fam"/>
</dbReference>
<dbReference type="CDD" id="cd07361">
    <property type="entry name" value="MEMO_like"/>
    <property type="match status" value="1"/>
</dbReference>